<accession>A0ACB9RA52</accession>
<dbReference type="Proteomes" id="UP001057402">
    <property type="component" value="Chromosome 4"/>
</dbReference>
<name>A0ACB9RA52_9MYRT</name>
<sequence length="303" mass="31955">MAAAAFLYHLFAAVTLISLGLHHLVSTTRNFLKSPTAFLAKPYHPFPSSDPRLKHLPLYLTALSLLAASFRYALSSSLSDPLIRGSSPVHHFLSLLTSSVLLLFLLLTFLPLFPLVPSDLVFASAAAAFFLLSSASSAASSALLSLLQAKLFSTSSLLSLLSSLSCLILSLRPSSFVADVVLAASVCLQGFWNLQTGLSLYVESFIPEGCHLLLDVASGVEGSTKCDVEESGLRAAALLDVVFVGYVIVVVLIAVVVYAFQARGLGIRRLGSYEALSTNGGDGEIGHGHGSVIQMKALTGTQA</sequence>
<gene>
    <name evidence="1" type="ORF">MLD38_013566</name>
</gene>
<protein>
    <submittedName>
        <fullName evidence="1">Uncharacterized protein</fullName>
    </submittedName>
</protein>
<comment type="caution">
    <text evidence="1">The sequence shown here is derived from an EMBL/GenBank/DDBJ whole genome shotgun (WGS) entry which is preliminary data.</text>
</comment>
<reference evidence="2" key="1">
    <citation type="journal article" date="2023" name="Front. Plant Sci.">
        <title>Chromosomal-level genome assembly of Melastoma candidum provides insights into trichome evolution.</title>
        <authorList>
            <person name="Zhong Y."/>
            <person name="Wu W."/>
            <person name="Sun C."/>
            <person name="Zou P."/>
            <person name="Liu Y."/>
            <person name="Dai S."/>
            <person name="Zhou R."/>
        </authorList>
    </citation>
    <scope>NUCLEOTIDE SEQUENCE [LARGE SCALE GENOMIC DNA]</scope>
</reference>
<evidence type="ECO:0000313" key="2">
    <source>
        <dbReference type="Proteomes" id="UP001057402"/>
    </source>
</evidence>
<keyword evidence="2" id="KW-1185">Reference proteome</keyword>
<proteinExistence type="predicted"/>
<evidence type="ECO:0000313" key="1">
    <source>
        <dbReference type="EMBL" id="KAI4375734.1"/>
    </source>
</evidence>
<dbReference type="EMBL" id="CM042883">
    <property type="protein sequence ID" value="KAI4375734.1"/>
    <property type="molecule type" value="Genomic_DNA"/>
</dbReference>
<organism evidence="1 2">
    <name type="scientific">Melastoma candidum</name>
    <dbReference type="NCBI Taxonomy" id="119954"/>
    <lineage>
        <taxon>Eukaryota</taxon>
        <taxon>Viridiplantae</taxon>
        <taxon>Streptophyta</taxon>
        <taxon>Embryophyta</taxon>
        <taxon>Tracheophyta</taxon>
        <taxon>Spermatophyta</taxon>
        <taxon>Magnoliopsida</taxon>
        <taxon>eudicotyledons</taxon>
        <taxon>Gunneridae</taxon>
        <taxon>Pentapetalae</taxon>
        <taxon>rosids</taxon>
        <taxon>malvids</taxon>
        <taxon>Myrtales</taxon>
        <taxon>Melastomataceae</taxon>
        <taxon>Melastomatoideae</taxon>
        <taxon>Melastomateae</taxon>
        <taxon>Melastoma</taxon>
    </lineage>
</organism>